<dbReference type="Proteomes" id="UP001265259">
    <property type="component" value="Unassembled WGS sequence"/>
</dbReference>
<evidence type="ECO:0000256" key="1">
    <source>
        <dbReference type="ARBA" id="ARBA00004496"/>
    </source>
</evidence>
<dbReference type="PANTHER" id="PTHR11076">
    <property type="entry name" value="DNA REPAIR POLYMERASE UMUC / TRANSFERASE FAMILY MEMBER"/>
    <property type="match status" value="1"/>
</dbReference>
<evidence type="ECO:0000256" key="3">
    <source>
        <dbReference type="ARBA" id="ARBA00011245"/>
    </source>
</evidence>
<keyword evidence="9 17" id="KW-0479">Metal-binding</keyword>
<evidence type="ECO:0000256" key="2">
    <source>
        <dbReference type="ARBA" id="ARBA00010945"/>
    </source>
</evidence>
<dbReference type="InterPro" id="IPR001126">
    <property type="entry name" value="UmuC"/>
</dbReference>
<evidence type="ECO:0000256" key="9">
    <source>
        <dbReference type="ARBA" id="ARBA00022723"/>
    </source>
</evidence>
<evidence type="ECO:0000256" key="17">
    <source>
        <dbReference type="HAMAP-Rule" id="MF_01113"/>
    </source>
</evidence>
<dbReference type="Pfam" id="PF00817">
    <property type="entry name" value="IMS"/>
    <property type="match status" value="1"/>
</dbReference>
<gene>
    <name evidence="17" type="primary">dinB</name>
    <name evidence="19" type="ORF">RM543_17165</name>
</gene>
<evidence type="ECO:0000256" key="7">
    <source>
        <dbReference type="ARBA" id="ARBA00022695"/>
    </source>
</evidence>
<evidence type="ECO:0000256" key="12">
    <source>
        <dbReference type="ARBA" id="ARBA00022932"/>
    </source>
</evidence>
<dbReference type="Gene3D" id="3.40.1170.60">
    <property type="match status" value="1"/>
</dbReference>
<dbReference type="InterPro" id="IPR043502">
    <property type="entry name" value="DNA/RNA_pol_sf"/>
</dbReference>
<keyword evidence="8 17" id="KW-0235">DNA replication</keyword>
<organism evidence="19 20">
    <name type="scientific">Tropicimonas omnivorans</name>
    <dbReference type="NCBI Taxonomy" id="3075590"/>
    <lineage>
        <taxon>Bacteria</taxon>
        <taxon>Pseudomonadati</taxon>
        <taxon>Pseudomonadota</taxon>
        <taxon>Alphaproteobacteria</taxon>
        <taxon>Rhodobacterales</taxon>
        <taxon>Roseobacteraceae</taxon>
        <taxon>Tropicimonas</taxon>
    </lineage>
</organism>
<keyword evidence="12 17" id="KW-0239">DNA-directed DNA polymerase</keyword>
<dbReference type="EMBL" id="JAVRHL010000004">
    <property type="protein sequence ID" value="MDT0684414.1"/>
    <property type="molecule type" value="Genomic_DNA"/>
</dbReference>
<comment type="similarity">
    <text evidence="2 17">Belongs to the DNA polymerase type-Y family.</text>
</comment>
<feature type="domain" description="UmuC" evidence="18">
    <location>
        <begin position="39"/>
        <end position="219"/>
    </location>
</feature>
<comment type="function">
    <text evidence="15 17">Poorly processive, error-prone DNA polymerase involved in untargeted mutagenesis. Copies undamaged DNA at stalled replication forks, which arise in vivo from mismatched or misaligned primer ends. These misaligned primers can be extended by PolIV. Exhibits no 3'-5' exonuclease (proofreading) activity. May be involved in translesional synthesis, in conjunction with the beta clamp from PolIII.</text>
</comment>
<keyword evidence="10 17" id="KW-0227">DNA damage</keyword>
<dbReference type="InterPro" id="IPR017961">
    <property type="entry name" value="DNA_pol_Y-fam_little_finger"/>
</dbReference>
<dbReference type="InterPro" id="IPR036775">
    <property type="entry name" value="DNA_pol_Y-fam_lit_finger_sf"/>
</dbReference>
<evidence type="ECO:0000256" key="16">
    <source>
        <dbReference type="ARBA" id="ARBA00049244"/>
    </source>
</evidence>
<keyword evidence="20" id="KW-1185">Reference proteome</keyword>
<evidence type="ECO:0000256" key="14">
    <source>
        <dbReference type="ARBA" id="ARBA00023204"/>
    </source>
</evidence>
<keyword evidence="11 17" id="KW-0460">Magnesium</keyword>
<evidence type="ECO:0000256" key="15">
    <source>
        <dbReference type="ARBA" id="ARBA00025589"/>
    </source>
</evidence>
<proteinExistence type="inferred from homology"/>
<keyword evidence="13 17" id="KW-0238">DNA-binding</keyword>
<feature type="active site" evidence="17">
    <location>
        <position position="137"/>
    </location>
</feature>
<dbReference type="Gene3D" id="3.30.1490.100">
    <property type="entry name" value="DNA polymerase, Y-family, little finger domain"/>
    <property type="match status" value="1"/>
</dbReference>
<protein>
    <recommendedName>
        <fullName evidence="17">DNA polymerase IV</fullName>
        <shortName evidence="17">Pol IV</shortName>
        <ecNumber evidence="17">2.7.7.7</ecNumber>
    </recommendedName>
</protein>
<dbReference type="Pfam" id="PF21999">
    <property type="entry name" value="IMS_HHH_1"/>
    <property type="match status" value="1"/>
</dbReference>
<accession>A0ABU3DL21</accession>
<comment type="cofactor">
    <cofactor evidence="17">
        <name>Mg(2+)</name>
        <dbReference type="ChEBI" id="CHEBI:18420"/>
    </cofactor>
    <text evidence="17">Binds 2 magnesium ions per subunit.</text>
</comment>
<dbReference type="Gene3D" id="3.30.70.270">
    <property type="match status" value="1"/>
</dbReference>
<feature type="binding site" evidence="17">
    <location>
        <position position="43"/>
    </location>
    <ligand>
        <name>Mg(2+)</name>
        <dbReference type="ChEBI" id="CHEBI:18420"/>
    </ligand>
</feature>
<dbReference type="PROSITE" id="PS50173">
    <property type="entry name" value="UMUC"/>
    <property type="match status" value="1"/>
</dbReference>
<comment type="subcellular location">
    <subcellularLocation>
        <location evidence="1 17">Cytoplasm</location>
    </subcellularLocation>
</comment>
<comment type="subunit">
    <text evidence="3 17">Monomer.</text>
</comment>
<evidence type="ECO:0000313" key="20">
    <source>
        <dbReference type="Proteomes" id="UP001265259"/>
    </source>
</evidence>
<keyword evidence="6 17" id="KW-0808">Transferase</keyword>
<comment type="catalytic activity">
    <reaction evidence="16 17">
        <text>DNA(n) + a 2'-deoxyribonucleoside 5'-triphosphate = DNA(n+1) + diphosphate</text>
        <dbReference type="Rhea" id="RHEA:22508"/>
        <dbReference type="Rhea" id="RHEA-COMP:17339"/>
        <dbReference type="Rhea" id="RHEA-COMP:17340"/>
        <dbReference type="ChEBI" id="CHEBI:33019"/>
        <dbReference type="ChEBI" id="CHEBI:61560"/>
        <dbReference type="ChEBI" id="CHEBI:173112"/>
        <dbReference type="EC" id="2.7.7.7"/>
    </reaction>
</comment>
<dbReference type="NCBIfam" id="NF002677">
    <property type="entry name" value="PRK02406.1"/>
    <property type="match status" value="1"/>
</dbReference>
<evidence type="ECO:0000256" key="13">
    <source>
        <dbReference type="ARBA" id="ARBA00023125"/>
    </source>
</evidence>
<keyword evidence="4 17" id="KW-0515">Mutator protein</keyword>
<dbReference type="CDD" id="cd03586">
    <property type="entry name" value="PolY_Pol_IV_kappa"/>
    <property type="match status" value="1"/>
</dbReference>
<reference evidence="19 20" key="1">
    <citation type="submission" date="2023-09" db="EMBL/GenBank/DDBJ databases">
        <authorList>
            <person name="Rey-Velasco X."/>
        </authorList>
    </citation>
    <scope>NUCLEOTIDE SEQUENCE [LARGE SCALE GENOMIC DNA]</scope>
    <source>
        <strain evidence="19 20">F158</strain>
    </source>
</reference>
<dbReference type="InterPro" id="IPR022880">
    <property type="entry name" value="DNApol_IV"/>
</dbReference>
<dbReference type="SUPFAM" id="SSF56672">
    <property type="entry name" value="DNA/RNA polymerases"/>
    <property type="match status" value="1"/>
</dbReference>
<dbReference type="Gene3D" id="1.10.150.20">
    <property type="entry name" value="5' to 3' exonuclease, C-terminal subdomain"/>
    <property type="match status" value="1"/>
</dbReference>
<sequence>MPALCRDCLSHWPDAPGPRCPVCRGRRLLSHPELFSLGIAHMDCDAFYASVEKRDDPSLRDKPVIVGGGRRGVVSTCCYIARIYGVRSAMPMFKALKLCPDAVIVKPRGAAYVEASRAIRAMMDDMTPAIEPLSLDEAFLDLTGTERLHGAPPALLLARLLKRMEDELGLSGSIGLSHNKFLAKLASELDKPRGFSVIGTAETLDMLAPMPVSRIWGVGQAAQSSLEKAGIRTFADLQRWDRKDLSHRFGSSGERLYHLCRGVDARRVTQDRRAKSISNETTFGEDTADRDLLDGHLWRLSEKVCDRAKAKGLAGRVVILKLKRANHKLVTRRVSLDHPTQIADRLYRAARSLLDQTDDPGPFRLIGVGISDLSEDKGGTEFGDLLDPDAAARARAERATDAIRGRFGDGAILKGRALR</sequence>
<comment type="caution">
    <text evidence="19">The sequence shown here is derived from an EMBL/GenBank/DDBJ whole genome shotgun (WGS) entry which is preliminary data.</text>
</comment>
<evidence type="ECO:0000259" key="18">
    <source>
        <dbReference type="PROSITE" id="PS50173"/>
    </source>
</evidence>
<evidence type="ECO:0000256" key="5">
    <source>
        <dbReference type="ARBA" id="ARBA00022490"/>
    </source>
</evidence>
<dbReference type="InterPro" id="IPR043128">
    <property type="entry name" value="Rev_trsase/Diguanyl_cyclase"/>
</dbReference>
<name>A0ABU3DL21_9RHOB</name>
<dbReference type="HAMAP" id="MF_01113">
    <property type="entry name" value="DNApol_IV"/>
    <property type="match status" value="1"/>
</dbReference>
<evidence type="ECO:0000256" key="6">
    <source>
        <dbReference type="ARBA" id="ARBA00022679"/>
    </source>
</evidence>
<dbReference type="GO" id="GO:0003887">
    <property type="term" value="F:DNA-directed DNA polymerase activity"/>
    <property type="evidence" value="ECO:0007669"/>
    <property type="project" value="UniProtKB-EC"/>
</dbReference>
<evidence type="ECO:0000256" key="10">
    <source>
        <dbReference type="ARBA" id="ARBA00022763"/>
    </source>
</evidence>
<keyword evidence="7 17" id="KW-0548">Nucleotidyltransferase</keyword>
<dbReference type="InterPro" id="IPR050116">
    <property type="entry name" value="DNA_polymerase-Y"/>
</dbReference>
<dbReference type="Pfam" id="PF11799">
    <property type="entry name" value="IMS_C"/>
    <property type="match status" value="1"/>
</dbReference>
<dbReference type="PANTHER" id="PTHR11076:SF33">
    <property type="entry name" value="DNA POLYMERASE KAPPA"/>
    <property type="match status" value="1"/>
</dbReference>
<evidence type="ECO:0000313" key="19">
    <source>
        <dbReference type="EMBL" id="MDT0684414.1"/>
    </source>
</evidence>
<evidence type="ECO:0000256" key="4">
    <source>
        <dbReference type="ARBA" id="ARBA00022457"/>
    </source>
</evidence>
<feature type="site" description="Substrate discrimination" evidence="17">
    <location>
        <position position="48"/>
    </location>
</feature>
<dbReference type="SUPFAM" id="SSF100879">
    <property type="entry name" value="Lesion bypass DNA polymerase (Y-family), little finger domain"/>
    <property type="match status" value="1"/>
</dbReference>
<dbReference type="RefSeq" id="WP_311693897.1">
    <property type="nucleotide sequence ID" value="NZ_JAVRHL010000004.1"/>
</dbReference>
<dbReference type="NCBIfam" id="NF002751">
    <property type="entry name" value="PRK02794.1"/>
    <property type="match status" value="1"/>
</dbReference>
<keyword evidence="5 17" id="KW-0963">Cytoplasm</keyword>
<feature type="binding site" evidence="17">
    <location>
        <position position="136"/>
    </location>
    <ligand>
        <name>Mg(2+)</name>
        <dbReference type="ChEBI" id="CHEBI:18420"/>
    </ligand>
</feature>
<keyword evidence="14 17" id="KW-0234">DNA repair</keyword>
<evidence type="ECO:0000256" key="11">
    <source>
        <dbReference type="ARBA" id="ARBA00022842"/>
    </source>
</evidence>
<evidence type="ECO:0000256" key="8">
    <source>
        <dbReference type="ARBA" id="ARBA00022705"/>
    </source>
</evidence>
<dbReference type="EC" id="2.7.7.7" evidence="17"/>
<dbReference type="InterPro" id="IPR053848">
    <property type="entry name" value="IMS_HHH_1"/>
</dbReference>